<dbReference type="Proteomes" id="UP000827986">
    <property type="component" value="Unassembled WGS sequence"/>
</dbReference>
<reference evidence="1" key="1">
    <citation type="submission" date="2021-09" db="EMBL/GenBank/DDBJ databases">
        <title>The genome of Mauremys mutica provides insights into the evolution of semi-aquatic lifestyle.</title>
        <authorList>
            <person name="Gong S."/>
            <person name="Gao Y."/>
        </authorList>
    </citation>
    <scope>NUCLEOTIDE SEQUENCE</scope>
    <source>
        <strain evidence="1">MM-2020</strain>
        <tissue evidence="1">Muscle</tissue>
    </source>
</reference>
<sequence length="177" mass="19135">MAPVGVHPTFADVVGVLQELQAQVASLHDRNGPSRPRYKPRQYLLSPQLLHPFSVSPSCPYPVSWMGIVPDVMGSLTNVVSSSCCGQLDLTAQFQVGLVLSLLRGEALTWVSPFLEGSSPLLEHCGSFVRAGVGVSMDPNGEWTAEAALHALWQRVRSVAAEFQCLATDTHWNEAVP</sequence>
<keyword evidence="2" id="KW-1185">Reference proteome</keyword>
<evidence type="ECO:0000313" key="2">
    <source>
        <dbReference type="Proteomes" id="UP000827986"/>
    </source>
</evidence>
<organism evidence="1 2">
    <name type="scientific">Mauremys mutica</name>
    <name type="common">yellowpond turtle</name>
    <dbReference type="NCBI Taxonomy" id="74926"/>
    <lineage>
        <taxon>Eukaryota</taxon>
        <taxon>Metazoa</taxon>
        <taxon>Chordata</taxon>
        <taxon>Craniata</taxon>
        <taxon>Vertebrata</taxon>
        <taxon>Euteleostomi</taxon>
        <taxon>Archelosauria</taxon>
        <taxon>Testudinata</taxon>
        <taxon>Testudines</taxon>
        <taxon>Cryptodira</taxon>
        <taxon>Durocryptodira</taxon>
        <taxon>Testudinoidea</taxon>
        <taxon>Geoemydidae</taxon>
        <taxon>Geoemydinae</taxon>
        <taxon>Mauremys</taxon>
    </lineage>
</organism>
<protein>
    <recommendedName>
        <fullName evidence="3">DUF4939 domain-containing protein</fullName>
    </recommendedName>
</protein>
<name>A0A9D3X150_9SAUR</name>
<comment type="caution">
    <text evidence="1">The sequence shown here is derived from an EMBL/GenBank/DDBJ whole genome shotgun (WGS) entry which is preliminary data.</text>
</comment>
<gene>
    <name evidence="1" type="ORF">KIL84_006246</name>
</gene>
<evidence type="ECO:0008006" key="3">
    <source>
        <dbReference type="Google" id="ProtNLM"/>
    </source>
</evidence>
<dbReference type="EMBL" id="JAHDVG010000483">
    <property type="protein sequence ID" value="KAH1170628.1"/>
    <property type="molecule type" value="Genomic_DNA"/>
</dbReference>
<proteinExistence type="predicted"/>
<evidence type="ECO:0000313" key="1">
    <source>
        <dbReference type="EMBL" id="KAH1170628.1"/>
    </source>
</evidence>
<dbReference type="AlphaFoldDB" id="A0A9D3X150"/>
<accession>A0A9D3X150</accession>